<keyword evidence="2" id="KW-1185">Reference proteome</keyword>
<proteinExistence type="predicted"/>
<sequence length="116" mass="12701">MSLQPREARDVSPRLHPAHHVLDVLSDLIGGLQTKEVEVPQQVVVKGQELEIQLRKAATDTLETQIPSRATSENRAGTHQQLQENLLLFGGVLPFRKLRQQAQHVDGSGLTGATGL</sequence>
<evidence type="ECO:0000313" key="2">
    <source>
        <dbReference type="Proteomes" id="UP000314294"/>
    </source>
</evidence>
<protein>
    <submittedName>
        <fullName evidence="1">Uncharacterized protein</fullName>
    </submittedName>
</protein>
<gene>
    <name evidence="1" type="ORF">EYF80_050765</name>
</gene>
<evidence type="ECO:0000313" key="1">
    <source>
        <dbReference type="EMBL" id="TNN39073.1"/>
    </source>
</evidence>
<dbReference type="Proteomes" id="UP000314294">
    <property type="component" value="Unassembled WGS sequence"/>
</dbReference>
<name>A0A4Z2FE64_9TELE</name>
<reference evidence="1 2" key="1">
    <citation type="submission" date="2019-03" db="EMBL/GenBank/DDBJ databases">
        <title>First draft genome of Liparis tanakae, snailfish: a comprehensive survey of snailfish specific genes.</title>
        <authorList>
            <person name="Kim W."/>
            <person name="Song I."/>
            <person name="Jeong J.-H."/>
            <person name="Kim D."/>
            <person name="Kim S."/>
            <person name="Ryu S."/>
            <person name="Song J.Y."/>
            <person name="Lee S.K."/>
        </authorList>
    </citation>
    <scope>NUCLEOTIDE SEQUENCE [LARGE SCALE GENOMIC DNA]</scope>
    <source>
        <tissue evidence="1">Muscle</tissue>
    </source>
</reference>
<comment type="caution">
    <text evidence="1">The sequence shown here is derived from an EMBL/GenBank/DDBJ whole genome shotgun (WGS) entry which is preliminary data.</text>
</comment>
<dbReference type="EMBL" id="SRLO01001311">
    <property type="protein sequence ID" value="TNN39073.1"/>
    <property type="molecule type" value="Genomic_DNA"/>
</dbReference>
<organism evidence="1 2">
    <name type="scientific">Liparis tanakae</name>
    <name type="common">Tanaka's snailfish</name>
    <dbReference type="NCBI Taxonomy" id="230148"/>
    <lineage>
        <taxon>Eukaryota</taxon>
        <taxon>Metazoa</taxon>
        <taxon>Chordata</taxon>
        <taxon>Craniata</taxon>
        <taxon>Vertebrata</taxon>
        <taxon>Euteleostomi</taxon>
        <taxon>Actinopterygii</taxon>
        <taxon>Neopterygii</taxon>
        <taxon>Teleostei</taxon>
        <taxon>Neoteleostei</taxon>
        <taxon>Acanthomorphata</taxon>
        <taxon>Eupercaria</taxon>
        <taxon>Perciformes</taxon>
        <taxon>Cottioidei</taxon>
        <taxon>Cottales</taxon>
        <taxon>Liparidae</taxon>
        <taxon>Liparis</taxon>
    </lineage>
</organism>
<dbReference type="AlphaFoldDB" id="A0A4Z2FE64"/>
<accession>A0A4Z2FE64</accession>